<evidence type="ECO:0000313" key="2">
    <source>
        <dbReference type="Proteomes" id="UP000828390"/>
    </source>
</evidence>
<comment type="caution">
    <text evidence="1">The sequence shown here is derived from an EMBL/GenBank/DDBJ whole genome shotgun (WGS) entry which is preliminary data.</text>
</comment>
<reference evidence="1" key="1">
    <citation type="journal article" date="2019" name="bioRxiv">
        <title>The Genome of the Zebra Mussel, Dreissena polymorpha: A Resource for Invasive Species Research.</title>
        <authorList>
            <person name="McCartney M.A."/>
            <person name="Auch B."/>
            <person name="Kono T."/>
            <person name="Mallez S."/>
            <person name="Zhang Y."/>
            <person name="Obille A."/>
            <person name="Becker A."/>
            <person name="Abrahante J.E."/>
            <person name="Garbe J."/>
            <person name="Badalamenti J.P."/>
            <person name="Herman A."/>
            <person name="Mangelson H."/>
            <person name="Liachko I."/>
            <person name="Sullivan S."/>
            <person name="Sone E.D."/>
            <person name="Koren S."/>
            <person name="Silverstein K.A.T."/>
            <person name="Beckman K.B."/>
            <person name="Gohl D.M."/>
        </authorList>
    </citation>
    <scope>NUCLEOTIDE SEQUENCE</scope>
    <source>
        <strain evidence="1">Duluth1</strain>
        <tissue evidence="1">Whole animal</tissue>
    </source>
</reference>
<reference evidence="1" key="2">
    <citation type="submission" date="2020-11" db="EMBL/GenBank/DDBJ databases">
        <authorList>
            <person name="McCartney M.A."/>
            <person name="Auch B."/>
            <person name="Kono T."/>
            <person name="Mallez S."/>
            <person name="Becker A."/>
            <person name="Gohl D.M."/>
            <person name="Silverstein K.A.T."/>
            <person name="Koren S."/>
            <person name="Bechman K.B."/>
            <person name="Herman A."/>
            <person name="Abrahante J.E."/>
            <person name="Garbe J."/>
        </authorList>
    </citation>
    <scope>NUCLEOTIDE SEQUENCE</scope>
    <source>
        <strain evidence="1">Duluth1</strain>
        <tissue evidence="1">Whole animal</tissue>
    </source>
</reference>
<accession>A0A9D4L228</accession>
<dbReference type="Proteomes" id="UP000828390">
    <property type="component" value="Unassembled WGS sequence"/>
</dbReference>
<name>A0A9D4L228_DREPO</name>
<organism evidence="1 2">
    <name type="scientific">Dreissena polymorpha</name>
    <name type="common">Zebra mussel</name>
    <name type="synonym">Mytilus polymorpha</name>
    <dbReference type="NCBI Taxonomy" id="45954"/>
    <lineage>
        <taxon>Eukaryota</taxon>
        <taxon>Metazoa</taxon>
        <taxon>Spiralia</taxon>
        <taxon>Lophotrochozoa</taxon>
        <taxon>Mollusca</taxon>
        <taxon>Bivalvia</taxon>
        <taxon>Autobranchia</taxon>
        <taxon>Heteroconchia</taxon>
        <taxon>Euheterodonta</taxon>
        <taxon>Imparidentia</taxon>
        <taxon>Neoheterodontei</taxon>
        <taxon>Myida</taxon>
        <taxon>Dreissenoidea</taxon>
        <taxon>Dreissenidae</taxon>
        <taxon>Dreissena</taxon>
    </lineage>
</organism>
<evidence type="ECO:0000313" key="1">
    <source>
        <dbReference type="EMBL" id="KAH3850432.1"/>
    </source>
</evidence>
<dbReference type="AlphaFoldDB" id="A0A9D4L228"/>
<keyword evidence="2" id="KW-1185">Reference proteome</keyword>
<protein>
    <submittedName>
        <fullName evidence="1">Uncharacterized protein</fullName>
    </submittedName>
</protein>
<sequence length="120" mass="13824">MSMFEKFLITWFCLSWRLRELRDRNIQPRHFLVPEFRSQSYFRFAFRGSSLEPGCGSKGHVPDPVHEAVGFREHQLGAAAVPALEAPTLVWAENVISLCGLHTIICDDKCRIIEERLSYS</sequence>
<proteinExistence type="predicted"/>
<gene>
    <name evidence="1" type="ORF">DPMN_092843</name>
</gene>
<dbReference type="EMBL" id="JAIWYP010000003">
    <property type="protein sequence ID" value="KAH3850432.1"/>
    <property type="molecule type" value="Genomic_DNA"/>
</dbReference>